<dbReference type="SMART" id="SM00387">
    <property type="entry name" value="HATPase_c"/>
    <property type="match status" value="1"/>
</dbReference>
<feature type="domain" description="Cyclic nucleotide-binding" evidence="9">
    <location>
        <begin position="8"/>
        <end position="111"/>
    </location>
</feature>
<evidence type="ECO:0000256" key="7">
    <source>
        <dbReference type="ARBA" id="ARBA00022840"/>
    </source>
</evidence>
<dbReference type="SUPFAM" id="SSF47384">
    <property type="entry name" value="Homodimeric domain of signal transducing histidine kinase"/>
    <property type="match status" value="1"/>
</dbReference>
<dbReference type="GO" id="GO:0005524">
    <property type="term" value="F:ATP binding"/>
    <property type="evidence" value="ECO:0007669"/>
    <property type="project" value="UniProtKB-KW"/>
</dbReference>
<dbReference type="Pfam" id="PF00512">
    <property type="entry name" value="HisKA"/>
    <property type="match status" value="1"/>
</dbReference>
<evidence type="ECO:0000256" key="3">
    <source>
        <dbReference type="ARBA" id="ARBA00022553"/>
    </source>
</evidence>
<dbReference type="InterPro" id="IPR014710">
    <property type="entry name" value="RmlC-like_jellyroll"/>
</dbReference>
<dbReference type="Gene3D" id="2.60.120.10">
    <property type="entry name" value="Jelly Rolls"/>
    <property type="match status" value="1"/>
</dbReference>
<dbReference type="InterPro" id="IPR018488">
    <property type="entry name" value="cNMP-bd_CS"/>
</dbReference>
<evidence type="ECO:0000259" key="9">
    <source>
        <dbReference type="PROSITE" id="PS50042"/>
    </source>
</evidence>
<keyword evidence="7" id="KW-0067">ATP-binding</keyword>
<keyword evidence="6" id="KW-0418">Kinase</keyword>
<dbReference type="SMART" id="SM00388">
    <property type="entry name" value="HisKA"/>
    <property type="match status" value="1"/>
</dbReference>
<dbReference type="Gene3D" id="1.10.287.130">
    <property type="match status" value="1"/>
</dbReference>
<comment type="caution">
    <text evidence="11">The sequence shown here is derived from an EMBL/GenBank/DDBJ whole genome shotgun (WGS) entry which is preliminary data.</text>
</comment>
<dbReference type="PROSITE" id="PS00889">
    <property type="entry name" value="CNMP_BINDING_2"/>
    <property type="match status" value="1"/>
</dbReference>
<evidence type="ECO:0000256" key="2">
    <source>
        <dbReference type="ARBA" id="ARBA00012438"/>
    </source>
</evidence>
<dbReference type="Pfam" id="PF00027">
    <property type="entry name" value="cNMP_binding"/>
    <property type="match status" value="1"/>
</dbReference>
<evidence type="ECO:0000313" key="11">
    <source>
        <dbReference type="EMBL" id="NER26151.1"/>
    </source>
</evidence>
<dbReference type="PANTHER" id="PTHR43065">
    <property type="entry name" value="SENSOR HISTIDINE KINASE"/>
    <property type="match status" value="1"/>
</dbReference>
<evidence type="ECO:0000256" key="1">
    <source>
        <dbReference type="ARBA" id="ARBA00000085"/>
    </source>
</evidence>
<proteinExistence type="predicted"/>
<evidence type="ECO:0000259" key="10">
    <source>
        <dbReference type="PROSITE" id="PS50109"/>
    </source>
</evidence>
<comment type="catalytic activity">
    <reaction evidence="1">
        <text>ATP + protein L-histidine = ADP + protein N-phospho-L-histidine.</text>
        <dbReference type="EC" id="2.7.13.3"/>
    </reaction>
</comment>
<evidence type="ECO:0000256" key="4">
    <source>
        <dbReference type="ARBA" id="ARBA00022679"/>
    </source>
</evidence>
<feature type="domain" description="Histidine kinase" evidence="10">
    <location>
        <begin position="156"/>
        <end position="363"/>
    </location>
</feature>
<dbReference type="PROSITE" id="PS50042">
    <property type="entry name" value="CNMP_BINDING_3"/>
    <property type="match status" value="1"/>
</dbReference>
<dbReference type="EMBL" id="JAAHFQ010000004">
    <property type="protein sequence ID" value="NER26151.1"/>
    <property type="molecule type" value="Genomic_DNA"/>
</dbReference>
<dbReference type="PANTHER" id="PTHR43065:SF10">
    <property type="entry name" value="PEROXIDE STRESS-ACTIVATED HISTIDINE KINASE MAK3"/>
    <property type="match status" value="1"/>
</dbReference>
<dbReference type="InterPro" id="IPR036097">
    <property type="entry name" value="HisK_dim/P_sf"/>
</dbReference>
<dbReference type="CDD" id="cd00082">
    <property type="entry name" value="HisKA"/>
    <property type="match status" value="1"/>
</dbReference>
<dbReference type="InterPro" id="IPR003594">
    <property type="entry name" value="HATPase_dom"/>
</dbReference>
<keyword evidence="4" id="KW-0808">Transferase</keyword>
<evidence type="ECO:0000256" key="8">
    <source>
        <dbReference type="ARBA" id="ARBA00023012"/>
    </source>
</evidence>
<evidence type="ECO:0000256" key="6">
    <source>
        <dbReference type="ARBA" id="ARBA00022777"/>
    </source>
</evidence>
<accession>A0A6B3N965</accession>
<dbReference type="PRINTS" id="PR00344">
    <property type="entry name" value="BCTRLSENSOR"/>
</dbReference>
<keyword evidence="5" id="KW-0547">Nucleotide-binding</keyword>
<dbReference type="InterPro" id="IPR005467">
    <property type="entry name" value="His_kinase_dom"/>
</dbReference>
<dbReference type="InterPro" id="IPR036890">
    <property type="entry name" value="HATPase_C_sf"/>
</dbReference>
<protein>
    <recommendedName>
        <fullName evidence="2">histidine kinase</fullName>
        <ecNumber evidence="2">2.7.13.3</ecNumber>
    </recommendedName>
</protein>
<dbReference type="InterPro" id="IPR018490">
    <property type="entry name" value="cNMP-bd_dom_sf"/>
</dbReference>
<name>A0A6B3N965_9CYAN</name>
<dbReference type="SUPFAM" id="SSF51206">
    <property type="entry name" value="cAMP-binding domain-like"/>
    <property type="match status" value="1"/>
</dbReference>
<reference evidence="11" key="1">
    <citation type="submission" date="2019-11" db="EMBL/GenBank/DDBJ databases">
        <title>Genomic insights into an expanded diversity of filamentous marine cyanobacteria reveals the extraordinary biosynthetic potential of Moorea and Okeania.</title>
        <authorList>
            <person name="Ferreira Leao T."/>
            <person name="Wang M."/>
            <person name="Moss N."/>
            <person name="Da Silva R."/>
            <person name="Sanders J."/>
            <person name="Nurk S."/>
            <person name="Gurevich A."/>
            <person name="Humphrey G."/>
            <person name="Reher R."/>
            <person name="Zhu Q."/>
            <person name="Belda-Ferre P."/>
            <person name="Glukhov E."/>
            <person name="Rex R."/>
            <person name="Dorrestein P.C."/>
            <person name="Knight R."/>
            <person name="Pevzner P."/>
            <person name="Gerwick W.H."/>
            <person name="Gerwick L."/>
        </authorList>
    </citation>
    <scope>NUCLEOTIDE SEQUENCE</scope>
    <source>
        <strain evidence="11">SIO1C4</strain>
    </source>
</reference>
<dbReference type="InterPro" id="IPR003661">
    <property type="entry name" value="HisK_dim/P_dom"/>
</dbReference>
<dbReference type="Gene3D" id="3.30.565.10">
    <property type="entry name" value="Histidine kinase-like ATPase, C-terminal domain"/>
    <property type="match status" value="1"/>
</dbReference>
<dbReference type="CDD" id="cd00038">
    <property type="entry name" value="CAP_ED"/>
    <property type="match status" value="1"/>
</dbReference>
<dbReference type="GO" id="GO:0000155">
    <property type="term" value="F:phosphorelay sensor kinase activity"/>
    <property type="evidence" value="ECO:0007669"/>
    <property type="project" value="InterPro"/>
</dbReference>
<dbReference type="SUPFAM" id="SSF55874">
    <property type="entry name" value="ATPase domain of HSP90 chaperone/DNA topoisomerase II/histidine kinase"/>
    <property type="match status" value="1"/>
</dbReference>
<evidence type="ECO:0000256" key="5">
    <source>
        <dbReference type="ARBA" id="ARBA00022741"/>
    </source>
</evidence>
<dbReference type="SMART" id="SM00100">
    <property type="entry name" value="cNMP"/>
    <property type="match status" value="1"/>
</dbReference>
<gene>
    <name evidence="11" type="ORF">F6J89_00365</name>
</gene>
<dbReference type="InterPro" id="IPR000595">
    <property type="entry name" value="cNMP-bd_dom"/>
</dbReference>
<dbReference type="EC" id="2.7.13.3" evidence="2"/>
<dbReference type="AlphaFoldDB" id="A0A6B3N965"/>
<organism evidence="11">
    <name type="scientific">Symploca sp. SIO1C4</name>
    <dbReference type="NCBI Taxonomy" id="2607765"/>
    <lineage>
        <taxon>Bacteria</taxon>
        <taxon>Bacillati</taxon>
        <taxon>Cyanobacteriota</taxon>
        <taxon>Cyanophyceae</taxon>
        <taxon>Coleofasciculales</taxon>
        <taxon>Coleofasciculaceae</taxon>
        <taxon>Symploca</taxon>
    </lineage>
</organism>
<dbReference type="InterPro" id="IPR004358">
    <property type="entry name" value="Sig_transdc_His_kin-like_C"/>
</dbReference>
<keyword evidence="3" id="KW-0597">Phosphoprotein</keyword>
<dbReference type="Pfam" id="PF02518">
    <property type="entry name" value="HATPase_c"/>
    <property type="match status" value="1"/>
</dbReference>
<dbReference type="PROSITE" id="PS50109">
    <property type="entry name" value="HIS_KIN"/>
    <property type="match status" value="1"/>
</dbReference>
<keyword evidence="8" id="KW-0902">Two-component regulatory system</keyword>
<sequence length="369" mass="41239">MDLESHQFILFFESEQAAELCQRATVENFTNQTILFEEGEKPDFLYLVLTGRVEFRKKLGTNQFQTLATALPNGYFGELGIFDGQPRSAQAIVYGGTTLAKIERLDLMAVINNTKGSVVVKLFNYTIQRLRASTEAYVKQLVYKERMVLMGEMLNTVIHDLNSPLIGIHLSSSVLKEVHSDSETAQWCDLIQAQAQRISAMTEDLLEFAQGNTILHKQPLNLAQNLQRFQQLNGVYLQEAQVELVIQAEDIVVNADENKLMRVWQNLVTNAVESFNGHGGLVEIKVSQKEQQVKIEITDNGPGIPEVIRDRLFESFVTYGKGTGTGLGTAIAKSIIDAHGGQISFESYAQQGTTFYISLPWEAKALIRS</sequence>
<dbReference type="CDD" id="cd00075">
    <property type="entry name" value="HATPase"/>
    <property type="match status" value="1"/>
</dbReference>